<dbReference type="EMBL" id="JXQW01000066">
    <property type="protein sequence ID" value="KIP95792.1"/>
    <property type="molecule type" value="Genomic_DNA"/>
</dbReference>
<protein>
    <submittedName>
        <fullName evidence="1">Uncharacterized protein</fullName>
    </submittedName>
</protein>
<evidence type="ECO:0000313" key="1">
    <source>
        <dbReference type="EMBL" id="KIP95792.1"/>
    </source>
</evidence>
<proteinExistence type="predicted"/>
<reference evidence="1 2" key="1">
    <citation type="submission" date="2014-12" db="EMBL/GenBank/DDBJ databases">
        <title>16Stimator: statistical estimation of ribosomal gene copy numbers from draft genome assemblies.</title>
        <authorList>
            <person name="Perisin M.A."/>
            <person name="Vetter M."/>
            <person name="Gilbert J.A."/>
            <person name="Bergelson J."/>
        </authorList>
    </citation>
    <scope>NUCLEOTIDE SEQUENCE [LARGE SCALE GENOMIC DNA]</scope>
    <source>
        <strain evidence="1 2">MEJ086</strain>
    </source>
</reference>
<evidence type="ECO:0000313" key="2">
    <source>
        <dbReference type="Proteomes" id="UP000032068"/>
    </source>
</evidence>
<dbReference type="Proteomes" id="UP000032068">
    <property type="component" value="Unassembled WGS sequence"/>
</dbReference>
<dbReference type="GO" id="GO:0003824">
    <property type="term" value="F:catalytic activity"/>
    <property type="evidence" value="ECO:0007669"/>
    <property type="project" value="UniProtKB-ARBA"/>
</dbReference>
<dbReference type="Pfam" id="PF13332">
    <property type="entry name" value="Fil_haemagg_2"/>
    <property type="match status" value="1"/>
</dbReference>
<dbReference type="InterPro" id="IPR025157">
    <property type="entry name" value="Hemagglutinin_rpt"/>
</dbReference>
<accession>A0A0D0IRM7</accession>
<name>A0A0D0IRM7_9PSED</name>
<sequence>MGRDLTVTSLPDTGKVKGREFDVSATATFGPGAGFSASVGYGQTKGSTEWVENQTRIVARDRLDIRTEEHTQLDGAVLASNT</sequence>
<comment type="caution">
    <text evidence="1">The sequence shown here is derived from an EMBL/GenBank/DDBJ whole genome shotgun (WGS) entry which is preliminary data.</text>
</comment>
<dbReference type="AlphaFoldDB" id="A0A0D0IRM7"/>
<feature type="non-terminal residue" evidence="1">
    <location>
        <position position="82"/>
    </location>
</feature>
<gene>
    <name evidence="1" type="ORF">RU08_22010</name>
</gene>
<organism evidence="1 2">
    <name type="scientific">Pseudomonas fulva</name>
    <dbReference type="NCBI Taxonomy" id="47880"/>
    <lineage>
        <taxon>Bacteria</taxon>
        <taxon>Pseudomonadati</taxon>
        <taxon>Pseudomonadota</taxon>
        <taxon>Gammaproteobacteria</taxon>
        <taxon>Pseudomonadales</taxon>
        <taxon>Pseudomonadaceae</taxon>
        <taxon>Pseudomonas</taxon>
    </lineage>
</organism>